<dbReference type="InterPro" id="IPR015883">
    <property type="entry name" value="Glyco_hydro_20_cat"/>
</dbReference>
<evidence type="ECO:0000313" key="9">
    <source>
        <dbReference type="EMBL" id="PHP53527.1"/>
    </source>
</evidence>
<protein>
    <recommendedName>
        <fullName evidence="3">beta-N-acetylhexosaminidase</fullName>
        <ecNumber evidence="3">3.2.1.52</ecNumber>
    </recommendedName>
</protein>
<evidence type="ECO:0000259" key="7">
    <source>
        <dbReference type="Pfam" id="PF00728"/>
    </source>
</evidence>
<feature type="region of interest" description="Disordered" evidence="6">
    <location>
        <begin position="1"/>
        <end position="52"/>
    </location>
</feature>
<evidence type="ECO:0000256" key="6">
    <source>
        <dbReference type="SAM" id="MobiDB-lite"/>
    </source>
</evidence>
<evidence type="ECO:0000256" key="4">
    <source>
        <dbReference type="ARBA" id="ARBA00022801"/>
    </source>
</evidence>
<dbReference type="PANTHER" id="PTHR22600:SF57">
    <property type="entry name" value="BETA-N-ACETYLHEXOSAMINIDASE"/>
    <property type="match status" value="1"/>
</dbReference>
<sequence length="396" mass="43377">MRYGIRCPAASRRRASASISRRRVPMAKTPDLSAQTQPASPPAAVLPRPTSWQPDINNAEALPAASLTWVSLIPLNSSASNHADAAEKSFRETLRVSLQAYAAATGNHLTPVDGEYGDGPGVRIEIAPGLEPAVSVCGQHPDNHEPGPGDTLLEAYEIEIAASGVVVRATHAEGVFRALTTLGQLAASAPLLPAGLLRDAPRYAWRGLSLDVVRHFADAAEVRRITDVLAAHKLNVLHLHLTDNQGWRFEVPGWPRLTQDCEHYTRKELRELVAYAAERFVRIVPEMDMQGTSAQCWRHTLISVPLPQITPILFLYQWATWIRISPVHGSSLTPQSPSWPRSRRAHSCTWAETSPSGWTTRPTRTSSNGQRVWSPTTASGSSVGRRPRVATCQRDH</sequence>
<dbReference type="InterPro" id="IPR017853">
    <property type="entry name" value="GH"/>
</dbReference>
<evidence type="ECO:0000256" key="2">
    <source>
        <dbReference type="ARBA" id="ARBA00006285"/>
    </source>
</evidence>
<dbReference type="Gene3D" id="3.30.379.10">
    <property type="entry name" value="Chitobiase/beta-hexosaminidase domain 2-like"/>
    <property type="match status" value="1"/>
</dbReference>
<gene>
    <name evidence="9" type="ORF">BW737_001985</name>
</gene>
<evidence type="ECO:0000256" key="3">
    <source>
        <dbReference type="ARBA" id="ARBA00012663"/>
    </source>
</evidence>
<name>A0ABX4MH70_9ACTO</name>
<comment type="catalytic activity">
    <reaction evidence="1">
        <text>Hydrolysis of terminal non-reducing N-acetyl-D-hexosamine residues in N-acetyl-beta-D-hexosaminides.</text>
        <dbReference type="EC" id="3.2.1.52"/>
    </reaction>
</comment>
<dbReference type="PANTHER" id="PTHR22600">
    <property type="entry name" value="BETA-HEXOSAMINIDASE"/>
    <property type="match status" value="1"/>
</dbReference>
<comment type="caution">
    <text evidence="9">The sequence shown here is derived from an EMBL/GenBank/DDBJ whole genome shotgun (WGS) entry which is preliminary data.</text>
</comment>
<feature type="compositionally biased region" description="Basic residues" evidence="6">
    <location>
        <begin position="11"/>
        <end position="25"/>
    </location>
</feature>
<reference evidence="9 10" key="1">
    <citation type="submission" date="2017-10" db="EMBL/GenBank/DDBJ databases">
        <title>Draft genome sequence of cellulolytic Actinomyces sp CtC72 isolated from cattle rumen fluid.</title>
        <authorList>
            <person name="Joshi A.J."/>
            <person name="Vasudevan G."/>
            <person name="Lanjekar V.B."/>
            <person name="Hivarkar S."/>
            <person name="Engineer A."/>
            <person name="Pore S.D."/>
            <person name="Dhakephalkar P.K."/>
            <person name="Dagar S."/>
        </authorList>
    </citation>
    <scope>NUCLEOTIDE SEQUENCE [LARGE SCALE GENOMIC DNA]</scope>
    <source>
        <strain evidence="10">CtC72</strain>
    </source>
</reference>
<keyword evidence="5" id="KW-0326">Glycosidase</keyword>
<dbReference type="PRINTS" id="PR00738">
    <property type="entry name" value="GLHYDRLASE20"/>
</dbReference>
<feature type="region of interest" description="Disordered" evidence="6">
    <location>
        <begin position="330"/>
        <end position="396"/>
    </location>
</feature>
<dbReference type="InterPro" id="IPR025705">
    <property type="entry name" value="Beta_hexosaminidase_sua/sub"/>
</dbReference>
<evidence type="ECO:0000256" key="1">
    <source>
        <dbReference type="ARBA" id="ARBA00001231"/>
    </source>
</evidence>
<feature type="compositionally biased region" description="Polar residues" evidence="6">
    <location>
        <begin position="330"/>
        <end position="339"/>
    </location>
</feature>
<dbReference type="Pfam" id="PF02838">
    <property type="entry name" value="Glyco_hydro_20b"/>
    <property type="match status" value="1"/>
</dbReference>
<dbReference type="Proteomes" id="UP000194577">
    <property type="component" value="Unassembled WGS sequence"/>
</dbReference>
<feature type="compositionally biased region" description="Polar residues" evidence="6">
    <location>
        <begin position="350"/>
        <end position="382"/>
    </location>
</feature>
<dbReference type="SUPFAM" id="SSF51445">
    <property type="entry name" value="(Trans)glycosidases"/>
    <property type="match status" value="1"/>
</dbReference>
<organism evidence="9 10">
    <name type="scientific">Actinomyces ruminis</name>
    <dbReference type="NCBI Taxonomy" id="1937003"/>
    <lineage>
        <taxon>Bacteria</taxon>
        <taxon>Bacillati</taxon>
        <taxon>Actinomycetota</taxon>
        <taxon>Actinomycetes</taxon>
        <taxon>Actinomycetales</taxon>
        <taxon>Actinomycetaceae</taxon>
        <taxon>Actinomyces</taxon>
    </lineage>
</organism>
<dbReference type="SUPFAM" id="SSF55545">
    <property type="entry name" value="beta-N-acetylhexosaminidase-like domain"/>
    <property type="match status" value="1"/>
</dbReference>
<evidence type="ECO:0000313" key="10">
    <source>
        <dbReference type="Proteomes" id="UP000194577"/>
    </source>
</evidence>
<proteinExistence type="inferred from homology"/>
<accession>A0ABX4MH70</accession>
<dbReference type="Pfam" id="PF00728">
    <property type="entry name" value="Glyco_hydro_20"/>
    <property type="match status" value="1"/>
</dbReference>
<keyword evidence="10" id="KW-1185">Reference proteome</keyword>
<evidence type="ECO:0000259" key="8">
    <source>
        <dbReference type="Pfam" id="PF02838"/>
    </source>
</evidence>
<comment type="similarity">
    <text evidence="2">Belongs to the glycosyl hydrolase 20 family.</text>
</comment>
<dbReference type="Gene3D" id="3.20.20.80">
    <property type="entry name" value="Glycosidases"/>
    <property type="match status" value="1"/>
</dbReference>
<dbReference type="InterPro" id="IPR029018">
    <property type="entry name" value="Hex-like_dom2"/>
</dbReference>
<feature type="domain" description="Beta-hexosaminidase bacterial type N-terminal" evidence="8">
    <location>
        <begin position="44"/>
        <end position="199"/>
    </location>
</feature>
<feature type="domain" description="Glycoside hydrolase family 20 catalytic" evidence="7">
    <location>
        <begin position="203"/>
        <end position="297"/>
    </location>
</feature>
<dbReference type="InterPro" id="IPR015882">
    <property type="entry name" value="HEX_bac_N"/>
</dbReference>
<keyword evidence="4" id="KW-0378">Hydrolase</keyword>
<evidence type="ECO:0000256" key="5">
    <source>
        <dbReference type="ARBA" id="ARBA00023295"/>
    </source>
</evidence>
<dbReference type="EMBL" id="MTPX02000014">
    <property type="protein sequence ID" value="PHP53527.1"/>
    <property type="molecule type" value="Genomic_DNA"/>
</dbReference>
<dbReference type="EC" id="3.2.1.52" evidence="3"/>